<dbReference type="InterPro" id="IPR042635">
    <property type="entry name" value="MEGF10/SREC1/2-like"/>
</dbReference>
<feature type="disulfide bond" evidence="5">
    <location>
        <begin position="30"/>
        <end position="39"/>
    </location>
</feature>
<feature type="disulfide bond" evidence="5">
    <location>
        <begin position="73"/>
        <end position="82"/>
    </location>
</feature>
<dbReference type="FunFam" id="2.170.300.10:FF:000041">
    <property type="entry name" value="Tyrosine protein kinase receptor tie-1, putative"/>
    <property type="match status" value="1"/>
</dbReference>
<keyword evidence="4 5" id="KW-1015">Disulfide bond</keyword>
<comment type="caution">
    <text evidence="5">Lacks conserved residue(s) required for the propagation of feature annotation.</text>
</comment>
<dbReference type="PANTHER" id="PTHR24043">
    <property type="entry name" value="SCAVENGER RECEPTOR CLASS F"/>
    <property type="match status" value="1"/>
</dbReference>
<name>A0AAV2RM17_MEGNR</name>
<organism evidence="7 8">
    <name type="scientific">Meganyctiphanes norvegica</name>
    <name type="common">Northern krill</name>
    <name type="synonym">Thysanopoda norvegica</name>
    <dbReference type="NCBI Taxonomy" id="48144"/>
    <lineage>
        <taxon>Eukaryota</taxon>
        <taxon>Metazoa</taxon>
        <taxon>Ecdysozoa</taxon>
        <taxon>Arthropoda</taxon>
        <taxon>Crustacea</taxon>
        <taxon>Multicrustacea</taxon>
        <taxon>Malacostraca</taxon>
        <taxon>Eumalacostraca</taxon>
        <taxon>Eucarida</taxon>
        <taxon>Euphausiacea</taxon>
        <taxon>Euphausiidae</taxon>
        <taxon>Meganyctiphanes</taxon>
    </lineage>
</organism>
<gene>
    <name evidence="7" type="ORF">MNOR_LOCUS25144</name>
</gene>
<dbReference type="GO" id="GO:0005044">
    <property type="term" value="F:scavenger receptor activity"/>
    <property type="evidence" value="ECO:0007669"/>
    <property type="project" value="InterPro"/>
</dbReference>
<dbReference type="SMART" id="SM00180">
    <property type="entry name" value="EGF_Lam"/>
    <property type="match status" value="2"/>
</dbReference>
<reference evidence="7 8" key="1">
    <citation type="submission" date="2024-05" db="EMBL/GenBank/DDBJ databases">
        <authorList>
            <person name="Wallberg A."/>
        </authorList>
    </citation>
    <scope>NUCLEOTIDE SEQUENCE [LARGE SCALE GENOMIC DNA]</scope>
</reference>
<protein>
    <recommendedName>
        <fullName evidence="6">EGF-like domain-containing protein</fullName>
    </recommendedName>
</protein>
<dbReference type="Pfam" id="PF12661">
    <property type="entry name" value="hEGF"/>
    <property type="match status" value="2"/>
</dbReference>
<dbReference type="SMART" id="SM00181">
    <property type="entry name" value="EGF"/>
    <property type="match status" value="2"/>
</dbReference>
<evidence type="ECO:0000313" key="7">
    <source>
        <dbReference type="EMBL" id="CAL4125477.1"/>
    </source>
</evidence>
<keyword evidence="2" id="KW-0732">Signal</keyword>
<feature type="non-terminal residue" evidence="7">
    <location>
        <position position="100"/>
    </location>
</feature>
<dbReference type="EMBL" id="CAXKWB010023654">
    <property type="protein sequence ID" value="CAL4125477.1"/>
    <property type="molecule type" value="Genomic_DNA"/>
</dbReference>
<feature type="domain" description="EGF-like" evidence="6">
    <location>
        <begin position="10"/>
        <end position="40"/>
    </location>
</feature>
<dbReference type="PANTHER" id="PTHR24043:SF8">
    <property type="entry name" value="EGF-LIKE DOMAIN-CONTAINING PROTEIN"/>
    <property type="match status" value="1"/>
</dbReference>
<keyword evidence="8" id="KW-1185">Reference proteome</keyword>
<comment type="caution">
    <text evidence="7">The sequence shown here is derived from an EMBL/GenBank/DDBJ whole genome shotgun (WGS) entry which is preliminary data.</text>
</comment>
<evidence type="ECO:0000256" key="3">
    <source>
        <dbReference type="ARBA" id="ARBA00022737"/>
    </source>
</evidence>
<feature type="domain" description="EGF-like" evidence="6">
    <location>
        <begin position="48"/>
        <end position="83"/>
    </location>
</feature>
<dbReference type="InterPro" id="IPR002049">
    <property type="entry name" value="LE_dom"/>
</dbReference>
<keyword evidence="3" id="KW-0677">Repeat</keyword>
<evidence type="ECO:0000259" key="6">
    <source>
        <dbReference type="PROSITE" id="PS50026"/>
    </source>
</evidence>
<evidence type="ECO:0000256" key="1">
    <source>
        <dbReference type="ARBA" id="ARBA00022536"/>
    </source>
</evidence>
<keyword evidence="1 5" id="KW-0245">EGF-like domain</keyword>
<sequence length="100" mass="10758">ESDRWGMDCQHECTCRNGGICDRVSGACVCPEGYQGVSCQDLCSPGTYGSGCRQKCLCNNGALCKHDTGVCICPLGYHGPLCENSYWGEECANVCDCENE</sequence>
<dbReference type="PROSITE" id="PS00022">
    <property type="entry name" value="EGF_1"/>
    <property type="match status" value="2"/>
</dbReference>
<accession>A0AAV2RM17</accession>
<evidence type="ECO:0000313" key="8">
    <source>
        <dbReference type="Proteomes" id="UP001497623"/>
    </source>
</evidence>
<dbReference type="Gene3D" id="2.170.300.10">
    <property type="entry name" value="Tie2 ligand-binding domain superfamily"/>
    <property type="match status" value="1"/>
</dbReference>
<dbReference type="InterPro" id="IPR000742">
    <property type="entry name" value="EGF"/>
</dbReference>
<dbReference type="AlphaFoldDB" id="A0AAV2RM17"/>
<dbReference type="PROSITE" id="PS50026">
    <property type="entry name" value="EGF_3"/>
    <property type="match status" value="2"/>
</dbReference>
<evidence type="ECO:0000256" key="5">
    <source>
        <dbReference type="PROSITE-ProRule" id="PRU00076"/>
    </source>
</evidence>
<dbReference type="InterPro" id="IPR013032">
    <property type="entry name" value="EGF-like_CS"/>
</dbReference>
<evidence type="ECO:0000256" key="4">
    <source>
        <dbReference type="ARBA" id="ARBA00023157"/>
    </source>
</evidence>
<evidence type="ECO:0000256" key="2">
    <source>
        <dbReference type="ARBA" id="ARBA00022729"/>
    </source>
</evidence>
<feature type="non-terminal residue" evidence="7">
    <location>
        <position position="1"/>
    </location>
</feature>
<dbReference type="Proteomes" id="UP001497623">
    <property type="component" value="Unassembled WGS sequence"/>
</dbReference>
<proteinExistence type="predicted"/>
<dbReference type="PROSITE" id="PS01186">
    <property type="entry name" value="EGF_2"/>
    <property type="match status" value="1"/>
</dbReference>